<feature type="compositionally biased region" description="Polar residues" evidence="1">
    <location>
        <begin position="283"/>
        <end position="292"/>
    </location>
</feature>
<protein>
    <recommendedName>
        <fullName evidence="3">MucB/RseB N-terminal domain-containing protein</fullName>
    </recommendedName>
</protein>
<dbReference type="SUPFAM" id="SSF89392">
    <property type="entry name" value="Prokaryotic lipoproteins and lipoprotein localization factors"/>
    <property type="match status" value="1"/>
</dbReference>
<dbReference type="AlphaFoldDB" id="A0A931CQG8"/>
<comment type="caution">
    <text evidence="4">The sequence shown here is derived from an EMBL/GenBank/DDBJ whole genome shotgun (WGS) entry which is preliminary data.</text>
</comment>
<dbReference type="PANTHER" id="PTHR37507">
    <property type="entry name" value="SPORULATION PROTEIN YDCC"/>
    <property type="match status" value="1"/>
</dbReference>
<dbReference type="PANTHER" id="PTHR37507:SF2">
    <property type="entry name" value="SPORULATION PROTEIN YDCC"/>
    <property type="match status" value="1"/>
</dbReference>
<dbReference type="Pfam" id="PF03888">
    <property type="entry name" value="MucB_RseB"/>
    <property type="match status" value="1"/>
</dbReference>
<gene>
    <name evidence="4" type="ORF">IV500_12780</name>
</gene>
<reference evidence="4 5" key="1">
    <citation type="submission" date="2020-11" db="EMBL/GenBank/DDBJ databases">
        <title>Arthrobacter antarcticus sp. nov., isolated from Antarctic Soil.</title>
        <authorList>
            <person name="Li J."/>
        </authorList>
    </citation>
    <scope>NUCLEOTIDE SEQUENCE [LARGE SCALE GENOMIC DNA]</scope>
    <source>
        <strain evidence="4 5">Z1-20</strain>
    </source>
</reference>
<proteinExistence type="predicted"/>
<keyword evidence="5" id="KW-1185">Reference proteome</keyword>
<evidence type="ECO:0000256" key="2">
    <source>
        <dbReference type="SAM" id="SignalP"/>
    </source>
</evidence>
<evidence type="ECO:0000256" key="1">
    <source>
        <dbReference type="SAM" id="MobiDB-lite"/>
    </source>
</evidence>
<organism evidence="4 5">
    <name type="scientific">Arthrobacter terrae</name>
    <dbReference type="NCBI Taxonomy" id="2935737"/>
    <lineage>
        <taxon>Bacteria</taxon>
        <taxon>Bacillati</taxon>
        <taxon>Actinomycetota</taxon>
        <taxon>Actinomycetes</taxon>
        <taxon>Micrococcales</taxon>
        <taxon>Micrococcaceae</taxon>
        <taxon>Arthrobacter</taxon>
    </lineage>
</organism>
<evidence type="ECO:0000313" key="4">
    <source>
        <dbReference type="EMBL" id="MBG0740256.1"/>
    </source>
</evidence>
<feature type="signal peptide" evidence="2">
    <location>
        <begin position="1"/>
        <end position="31"/>
    </location>
</feature>
<dbReference type="InterPro" id="IPR052944">
    <property type="entry name" value="Sporulation_related"/>
</dbReference>
<sequence length="362" mass="37257">MTRLWLRWLPAVVVPAVIAAGALAGSFQASAADNLPAKTPEQVLAMVGADTVRALSGTLEQTSELGLPQLPAGAPSSSADMASALDLLAAPHTARIYLDGPANARVQVMDQLAERDVIRHGNEVWTYSSKDNSVTHETLPAAGLKGKTAAATPQLQTPDQLAQRMLAALDASTTVTVGQDTSVAGRPAYALVLTPRSADTLVGSVSIAVDSQTGLPLSVAVQARGQEKPAFRLVFTDLVLQAPSADLFAFTPPPGAHITQRTRPQQADERPPGEPRAPGGNSGSATPAHTVSGQGWDTVIALPATAMPADLTASPLLGHAAQAVDGGRLISTSLVNVLLTNDGRIFAGSVPLARLQSAAAER</sequence>
<evidence type="ECO:0000259" key="3">
    <source>
        <dbReference type="Pfam" id="PF03888"/>
    </source>
</evidence>
<dbReference type="Proteomes" id="UP000655366">
    <property type="component" value="Unassembled WGS sequence"/>
</dbReference>
<feature type="domain" description="MucB/RseB N-terminal" evidence="3">
    <location>
        <begin position="101"/>
        <end position="242"/>
    </location>
</feature>
<dbReference type="EMBL" id="JADNYM010000015">
    <property type="protein sequence ID" value="MBG0740256.1"/>
    <property type="molecule type" value="Genomic_DNA"/>
</dbReference>
<feature type="chain" id="PRO_5037481892" description="MucB/RseB N-terminal domain-containing protein" evidence="2">
    <location>
        <begin position="32"/>
        <end position="362"/>
    </location>
</feature>
<keyword evidence="2" id="KW-0732">Signal</keyword>
<dbReference type="Gene3D" id="2.50.20.10">
    <property type="entry name" value="Lipoprotein localisation LolA/LolB/LppX"/>
    <property type="match status" value="1"/>
</dbReference>
<name>A0A931CQG8_9MICC</name>
<dbReference type="RefSeq" id="WP_196397191.1">
    <property type="nucleotide sequence ID" value="NZ_JADNYM010000015.1"/>
</dbReference>
<accession>A0A931CQG8</accession>
<evidence type="ECO:0000313" key="5">
    <source>
        <dbReference type="Proteomes" id="UP000655366"/>
    </source>
</evidence>
<dbReference type="InterPro" id="IPR033434">
    <property type="entry name" value="MucB/RseB_N"/>
</dbReference>
<dbReference type="InterPro" id="IPR029046">
    <property type="entry name" value="LolA/LolB/LppX"/>
</dbReference>
<feature type="region of interest" description="Disordered" evidence="1">
    <location>
        <begin position="251"/>
        <end position="292"/>
    </location>
</feature>